<gene>
    <name evidence="1" type="ORF">GLOINDRAFT_22462</name>
</gene>
<dbReference type="EMBL" id="KI280757">
    <property type="protein sequence ID" value="ESA16781.1"/>
    <property type="molecule type" value="Genomic_DNA"/>
</dbReference>
<proteinExistence type="predicted"/>
<dbReference type="HOGENOM" id="CLU_2623216_0_0_1"/>
<organism evidence="1">
    <name type="scientific">Rhizophagus irregularis (strain DAOM 181602 / DAOM 197198 / MUCL 43194)</name>
    <name type="common">Arbuscular mycorrhizal fungus</name>
    <name type="synonym">Glomus intraradices</name>
    <dbReference type="NCBI Taxonomy" id="747089"/>
    <lineage>
        <taxon>Eukaryota</taxon>
        <taxon>Fungi</taxon>
        <taxon>Fungi incertae sedis</taxon>
        <taxon>Mucoromycota</taxon>
        <taxon>Glomeromycotina</taxon>
        <taxon>Glomeromycetes</taxon>
        <taxon>Glomerales</taxon>
        <taxon>Glomeraceae</taxon>
        <taxon>Rhizophagus</taxon>
    </lineage>
</organism>
<reference evidence="1" key="1">
    <citation type="submission" date="2013-07" db="EMBL/GenBank/DDBJ databases">
        <title>The genome of an arbuscular mycorrhizal fungus provides insights into the evolution of the oldest plant symbiosis.</title>
        <authorList>
            <consortium name="DOE Joint Genome Institute"/>
            <person name="Tisserant E."/>
            <person name="Malbreil M."/>
            <person name="Kuo A."/>
            <person name="Kohler A."/>
            <person name="Symeonidi A."/>
            <person name="Balestrini R."/>
            <person name="Charron P."/>
            <person name="Duensing N."/>
            <person name="Frei-dit-Frey N."/>
            <person name="Gianinazzi-Pearson V."/>
            <person name="Gilbert B."/>
            <person name="Handa Y."/>
            <person name="Hijri M."/>
            <person name="Kaul R."/>
            <person name="Kawaguchi M."/>
            <person name="Krajinski F."/>
            <person name="Lammers P."/>
            <person name="Lapierre D."/>
            <person name="Masclaux F.G."/>
            <person name="Murat C."/>
            <person name="Morin E."/>
            <person name="Ndikumana S."/>
            <person name="Pagni M."/>
            <person name="Petitpierre D."/>
            <person name="Requena N."/>
            <person name="Rosikiewicz P."/>
            <person name="Riley R."/>
            <person name="Saito K."/>
            <person name="San Clemente H."/>
            <person name="Shapiro H."/>
            <person name="van Tuinen D."/>
            <person name="Becard G."/>
            <person name="Bonfante P."/>
            <person name="Paszkowski U."/>
            <person name="Shachar-Hill Y."/>
            <person name="Young J.P."/>
            <person name="Sanders I.R."/>
            <person name="Henrissat B."/>
            <person name="Rensing S.A."/>
            <person name="Grigoriev I.V."/>
            <person name="Corradi N."/>
            <person name="Roux C."/>
            <person name="Martin F."/>
        </authorList>
    </citation>
    <scope>NUCLEOTIDE SEQUENCE</scope>
    <source>
        <strain evidence="1">DAOM 197198</strain>
    </source>
</reference>
<sequence length="78" mass="9011">MSLNFFGSKKAEMQGKFHKEQEFPYAPVNAGETKAQLEEKNPELEVSERTIRRELKNLGFVSIRSRRVSLLTQKAVTR</sequence>
<name>U9UMD3_RHIID</name>
<protein>
    <submittedName>
        <fullName evidence="1">Uncharacterized protein</fullName>
    </submittedName>
</protein>
<accession>U9UMD3</accession>
<evidence type="ECO:0000313" key="1">
    <source>
        <dbReference type="EMBL" id="ESA16781.1"/>
    </source>
</evidence>
<dbReference type="AlphaFoldDB" id="U9UMD3"/>